<evidence type="ECO:0000313" key="2">
    <source>
        <dbReference type="EMBL" id="QDL94016.1"/>
    </source>
</evidence>
<gene>
    <name evidence="2" type="ORF">FDP22_19280</name>
</gene>
<dbReference type="Pfam" id="PF04993">
    <property type="entry name" value="TfoX_N"/>
    <property type="match status" value="1"/>
</dbReference>
<evidence type="ECO:0000313" key="3">
    <source>
        <dbReference type="Proteomes" id="UP000305888"/>
    </source>
</evidence>
<dbReference type="Proteomes" id="UP000305888">
    <property type="component" value="Plasmid pD4M1A"/>
</dbReference>
<dbReference type="KEGG" id="ppru:FDP22_19280"/>
<sequence length="114" mass="12831">MARAQPTEFVMHMLEALEPLGPITVTRLFGGWSMRLDGVQFGVVLGDTFYLCTDEAMRADLAAEGSVPFSYTRRKSGREVVIHRFYSLPEACLDDPDLALDWAQRAVDANRHRV</sequence>
<evidence type="ECO:0000259" key="1">
    <source>
        <dbReference type="Pfam" id="PF04993"/>
    </source>
</evidence>
<organism evidence="2 3">
    <name type="scientific">Paroceanicella profunda</name>
    <dbReference type="NCBI Taxonomy" id="2579971"/>
    <lineage>
        <taxon>Bacteria</taxon>
        <taxon>Pseudomonadati</taxon>
        <taxon>Pseudomonadota</taxon>
        <taxon>Alphaproteobacteria</taxon>
        <taxon>Rhodobacterales</taxon>
        <taxon>Paracoccaceae</taxon>
        <taxon>Paroceanicella</taxon>
    </lineage>
</organism>
<protein>
    <submittedName>
        <fullName evidence="2">TfoX/Sxy family protein</fullName>
    </submittedName>
</protein>
<keyword evidence="3" id="KW-1185">Reference proteome</keyword>
<feature type="domain" description="TfoX N-terminal" evidence="1">
    <location>
        <begin position="15"/>
        <end position="109"/>
    </location>
</feature>
<reference evidence="2 3" key="1">
    <citation type="submission" date="2019-06" db="EMBL/GenBank/DDBJ databases">
        <title>Genome sequence of Rhodobacteraceae bacterium D4M1.</title>
        <authorList>
            <person name="Cao J."/>
        </authorList>
    </citation>
    <scope>NUCLEOTIDE SEQUENCE [LARGE SCALE GENOMIC DNA]</scope>
    <source>
        <strain evidence="2 3">D4M1</strain>
        <plasmid evidence="3">pd4m1a</plasmid>
    </source>
</reference>
<dbReference type="AlphaFoldDB" id="A0A5B8FYN6"/>
<accession>A0A5B8FYN6</accession>
<dbReference type="SUPFAM" id="SSF159894">
    <property type="entry name" value="YgaC/TfoX-N like"/>
    <property type="match status" value="1"/>
</dbReference>
<dbReference type="Gene3D" id="3.30.1460.30">
    <property type="entry name" value="YgaC/TfoX-N like chaperone"/>
    <property type="match status" value="1"/>
</dbReference>
<name>A0A5B8FYN6_9RHOB</name>
<dbReference type="RefSeq" id="WP_138573553.1">
    <property type="nucleotide sequence ID" value="NZ_CP040819.1"/>
</dbReference>
<dbReference type="EMBL" id="CP040819">
    <property type="protein sequence ID" value="QDL94016.1"/>
    <property type="molecule type" value="Genomic_DNA"/>
</dbReference>
<dbReference type="InterPro" id="IPR007076">
    <property type="entry name" value="TfoX_N"/>
</dbReference>
<dbReference type="OrthoDB" id="1524907at2"/>
<geneLocation type="plasmid" evidence="3">
    <name>pd4m1a</name>
</geneLocation>
<keyword evidence="2" id="KW-0614">Plasmid</keyword>
<proteinExistence type="predicted"/>